<sequence length="297" mass="33469">MSALDGGYTFLDSPERTALIELLLSRGADPDGQMPRLGAEVPIHTAAGFGMIEAVQALHRGGADLNRLDSDEHTTALGAAVGYHSFRDIWLGDDFFGAVLPQQLEELPIRFRRPGSDDINARVVHWLWGIQQVIPYLRTHGGLMAWELRPSTSRLVDAVCFTPDSPRRYYRPGRFQAGRGDHPLAREAFEAVPCAILDEYQAWCSEFVDPWAFGFNSARVLAFDYDGHATRGLHLLTQFMERLAMPELRASVSLHASSAIAAGCHLREQFEWSWPRRSFTRRLSWRDVPYFSPLDVQ</sequence>
<gene>
    <name evidence="2" type="ORF">SNE34_04100</name>
</gene>
<accession>A0ABU7YWA1</accession>
<dbReference type="InterPro" id="IPR036770">
    <property type="entry name" value="Ankyrin_rpt-contain_sf"/>
</dbReference>
<comment type="caution">
    <text evidence="2">The sequence shown here is derived from an EMBL/GenBank/DDBJ whole genome shotgun (WGS) entry which is preliminary data.</text>
</comment>
<evidence type="ECO:0000313" key="2">
    <source>
        <dbReference type="EMBL" id="MEG3183195.1"/>
    </source>
</evidence>
<dbReference type="InterPro" id="IPR002110">
    <property type="entry name" value="Ankyrin_rpt"/>
</dbReference>
<protein>
    <recommendedName>
        <fullName evidence="4">Ankyrin repeat domain-containing protein</fullName>
    </recommendedName>
</protein>
<organism evidence="2 3">
    <name type="scientific">Novilysobacter erysipheiresistens</name>
    <dbReference type="NCBI Taxonomy" id="1749332"/>
    <lineage>
        <taxon>Bacteria</taxon>
        <taxon>Pseudomonadati</taxon>
        <taxon>Pseudomonadota</taxon>
        <taxon>Gammaproteobacteria</taxon>
        <taxon>Lysobacterales</taxon>
        <taxon>Lysobacteraceae</taxon>
        <taxon>Novilysobacter</taxon>
    </lineage>
</organism>
<reference evidence="2 3" key="1">
    <citation type="journal article" date="2016" name="Int. J. Syst. Evol. Microbiol.">
        <title>Lysobacter erysipheiresistens sp. nov., an antagonist of powdery mildew, isolated from tobacco-cultivated soil.</title>
        <authorList>
            <person name="Xie B."/>
            <person name="Li T."/>
            <person name="Lin X."/>
            <person name="Wang C.J."/>
            <person name="Chen Y.J."/>
            <person name="Liu W.J."/>
            <person name="Zhao Z.W."/>
        </authorList>
    </citation>
    <scope>NUCLEOTIDE SEQUENCE [LARGE SCALE GENOMIC DNA]</scope>
    <source>
        <strain evidence="2 3">RS-LYSO-3</strain>
    </source>
</reference>
<dbReference type="PROSITE" id="PS50297">
    <property type="entry name" value="ANK_REP_REGION"/>
    <property type="match status" value="1"/>
</dbReference>
<dbReference type="Proteomes" id="UP001355056">
    <property type="component" value="Unassembled WGS sequence"/>
</dbReference>
<dbReference type="EMBL" id="JAXGFP010000002">
    <property type="protein sequence ID" value="MEG3183195.1"/>
    <property type="molecule type" value="Genomic_DNA"/>
</dbReference>
<keyword evidence="3" id="KW-1185">Reference proteome</keyword>
<evidence type="ECO:0008006" key="4">
    <source>
        <dbReference type="Google" id="ProtNLM"/>
    </source>
</evidence>
<dbReference type="PROSITE" id="PS50088">
    <property type="entry name" value="ANK_REPEAT"/>
    <property type="match status" value="1"/>
</dbReference>
<dbReference type="RefSeq" id="WP_332614985.1">
    <property type="nucleotide sequence ID" value="NZ_JAXGFP010000002.1"/>
</dbReference>
<dbReference type="Gene3D" id="1.25.40.20">
    <property type="entry name" value="Ankyrin repeat-containing domain"/>
    <property type="match status" value="1"/>
</dbReference>
<keyword evidence="1" id="KW-0040">ANK repeat</keyword>
<dbReference type="SUPFAM" id="SSF48403">
    <property type="entry name" value="Ankyrin repeat"/>
    <property type="match status" value="1"/>
</dbReference>
<feature type="repeat" description="ANK" evidence="1">
    <location>
        <begin position="38"/>
        <end position="70"/>
    </location>
</feature>
<evidence type="ECO:0000256" key="1">
    <source>
        <dbReference type="PROSITE-ProRule" id="PRU00023"/>
    </source>
</evidence>
<proteinExistence type="predicted"/>
<name>A0ABU7YWA1_9GAMM</name>
<evidence type="ECO:0000313" key="3">
    <source>
        <dbReference type="Proteomes" id="UP001355056"/>
    </source>
</evidence>